<dbReference type="GO" id="GO:0009507">
    <property type="term" value="C:chloroplast"/>
    <property type="evidence" value="ECO:0007669"/>
    <property type="project" value="GOC"/>
</dbReference>
<proteinExistence type="predicted"/>
<feature type="region of interest" description="Disordered" evidence="1">
    <location>
        <begin position="1"/>
        <end position="28"/>
    </location>
</feature>
<evidence type="ECO:0000313" key="3">
    <source>
        <dbReference type="Proteomes" id="UP000650467"/>
    </source>
</evidence>
<dbReference type="InterPro" id="IPR050870">
    <property type="entry name" value="FAST_kinase"/>
</dbReference>
<feature type="region of interest" description="Disordered" evidence="1">
    <location>
        <begin position="432"/>
        <end position="455"/>
    </location>
</feature>
<comment type="caution">
    <text evidence="2">The sequence shown here is derived from an EMBL/GenBank/DDBJ whole genome shotgun (WGS) entry which is preliminary data.</text>
</comment>
<gene>
    <name evidence="2" type="ORF">HXX76_000452</name>
</gene>
<dbReference type="GO" id="GO:0044528">
    <property type="term" value="P:regulation of mitochondrial mRNA stability"/>
    <property type="evidence" value="ECO:0007669"/>
    <property type="project" value="TreeGrafter"/>
</dbReference>
<feature type="compositionally biased region" description="Gly residues" evidence="1">
    <location>
        <begin position="76"/>
        <end position="91"/>
    </location>
</feature>
<dbReference type="GO" id="GO:0005759">
    <property type="term" value="C:mitochondrial matrix"/>
    <property type="evidence" value="ECO:0007669"/>
    <property type="project" value="TreeGrafter"/>
</dbReference>
<evidence type="ECO:0000313" key="2">
    <source>
        <dbReference type="EMBL" id="KAG2445848.1"/>
    </source>
</evidence>
<feature type="region of interest" description="Disordered" evidence="1">
    <location>
        <begin position="132"/>
        <end position="379"/>
    </location>
</feature>
<feature type="compositionally biased region" description="Gly residues" evidence="1">
    <location>
        <begin position="1104"/>
        <end position="1113"/>
    </location>
</feature>
<dbReference type="Proteomes" id="UP000650467">
    <property type="component" value="Unassembled WGS sequence"/>
</dbReference>
<sequence length="1362" mass="139818">MFPAVLRPVAQAAPPRHGPNGYGGGGHSVGVSVELDAATRERLLSHGLASTSSAGGDAHSSHNSSKRAEGRRVAPFGGGDLDGGSGQGSGGRPSRQQPRAPPGGRLDKERPPQARPPQQALLQQQLLQELVGEVSESEAGQAAAAAAAGGQGRANGVARAGLSPGSPGRQKGAAEREQRGPRGAASGFEAGVDSAPEPMMLMRAGEVTMEQLLQQSLEQRQPPPPEQQPQPQQRRRGRQAGQPGSPQQSRQQRKGGDSSAAADASPGEGTRAQAGPASRQQERPRQGPKRQPPPAQRQRHDTPKGVDTSGADAGRGRRRQGQRAPRPAGAAAAAHALGPVLPVGQGTPGLEAVGPGRRGLQRQPHLRRVHDEKYGSPPEGIAEARSVELTENIRTAANLQQLAAQLAAHADVYNAINITAFAARLAQLAAPRSGGGGGGADREADGGGGDAGGWAEAGLGAEAEAEAEAAAPLRWQDRRQAAQLAARLGEVAQKRLLDLDPEGVVTLLHAFARLSSAGVIPTAASASAVGSASVPRVVTAATAADAGKSGSADAAAVAAAAAAAAAVQEELLADLVFVAGQNLEIYHAQAVSNLVWALGSLAPRSAGWAGRGWWEGLFLCSADRVAGYPTQALANIMWALGRLRQRPPATWQRAFFSATAARLHLFTTQGVANYVQGAAKLQLRVPTYLMEELMRYGASNLRDFSGQGLVLYLWGMAKLIAAARTSPEAVTAWLEEALLPELKRRLQLGRQARQRPASASARSAATAASSGSSSGSEDDEDGAAAGASGGGGASPLTLRQLAMVLYGLAELGYAPAGKSGGSWLRSYWAAVAAALEPPQPGAWRGGGGSGGEEVQALSNLLHSAAELRLAPPPALLEAVLGRCRGLLAAYPPQALSSTAWSLHRLRVRPPAEWLGAFMQACWFAMPRMSCTELATLLYGLSGSLEAAGMAPEREWLRRAEGEWLQGMDRSGPVELYRGLAALAGWRHCPGPEWQAAMLRQLAAKLADLPTWQLPQVVRHLADVGAAPPLPLLNALVAGAVGGRVAAAADLALLVTGLARLGRQVSPRLLASLLAELNALALTPELQQQQQQQQEAGQRGRGRGRGGGGAGAGAGRTPTDSVDGEAAGGAAAPAAAPAAAQQAQPPPSARGRGGGSAVDVLGLQLMLDTAWALAALRHTPAALWVAGCLAAVEPRLSALTPQQLEAALAAAAHLRHMTGRNDAIAKEAPAAVMLVRPGPGRSWLAAAEARLRVLQSEADAEARSGPRSGPEPIAASLQDADLEEAVAAGVGLTPAVPVANGETGSAALLFVATPAAPVVQAAAAQAAHTGRRGTSRSGRWGCLPGAWRALRDAQSGQQEVPSL</sequence>
<dbReference type="EMBL" id="JAEHOC010000001">
    <property type="protein sequence ID" value="KAG2445848.1"/>
    <property type="molecule type" value="Genomic_DNA"/>
</dbReference>
<dbReference type="GO" id="GO:0035770">
    <property type="term" value="C:ribonucleoprotein granule"/>
    <property type="evidence" value="ECO:0007669"/>
    <property type="project" value="TreeGrafter"/>
</dbReference>
<feature type="region of interest" description="Disordered" evidence="1">
    <location>
        <begin position="750"/>
        <end position="791"/>
    </location>
</feature>
<feature type="compositionally biased region" description="Low complexity" evidence="1">
    <location>
        <begin position="1085"/>
        <end position="1096"/>
    </location>
</feature>
<feature type="compositionally biased region" description="Low complexity" evidence="1">
    <location>
        <begin position="139"/>
        <end position="161"/>
    </location>
</feature>
<protein>
    <submittedName>
        <fullName evidence="2">Uncharacterized protein</fullName>
    </submittedName>
</protein>
<feature type="region of interest" description="Disordered" evidence="1">
    <location>
        <begin position="1085"/>
        <end position="1154"/>
    </location>
</feature>
<feature type="compositionally biased region" description="Low complexity" evidence="1">
    <location>
        <begin position="210"/>
        <end position="220"/>
    </location>
</feature>
<feature type="compositionally biased region" description="Low complexity" evidence="1">
    <location>
        <begin position="1127"/>
        <end position="1142"/>
    </location>
</feature>
<keyword evidence="3" id="KW-1185">Reference proteome</keyword>
<dbReference type="PANTHER" id="PTHR21228">
    <property type="entry name" value="FAST LEU-RICH DOMAIN-CONTAINING"/>
    <property type="match status" value="1"/>
</dbReference>
<reference evidence="2" key="1">
    <citation type="journal article" date="2020" name="bioRxiv">
        <title>Comparative genomics of Chlamydomonas.</title>
        <authorList>
            <person name="Craig R.J."/>
            <person name="Hasan A.R."/>
            <person name="Ness R.W."/>
            <person name="Keightley P.D."/>
        </authorList>
    </citation>
    <scope>NUCLEOTIDE SEQUENCE</scope>
    <source>
        <strain evidence="2">SAG 7.73</strain>
    </source>
</reference>
<dbReference type="OrthoDB" id="549557at2759"/>
<dbReference type="GO" id="GO:0003723">
    <property type="term" value="F:RNA binding"/>
    <property type="evidence" value="ECO:0007669"/>
    <property type="project" value="TreeGrafter"/>
</dbReference>
<evidence type="ECO:0000256" key="1">
    <source>
        <dbReference type="SAM" id="MobiDB-lite"/>
    </source>
</evidence>
<feature type="region of interest" description="Disordered" evidence="1">
    <location>
        <begin position="49"/>
        <end position="120"/>
    </location>
</feature>
<dbReference type="GO" id="GO:0000963">
    <property type="term" value="P:mitochondrial RNA processing"/>
    <property type="evidence" value="ECO:0007669"/>
    <property type="project" value="TreeGrafter"/>
</dbReference>
<dbReference type="GO" id="GO:1901259">
    <property type="term" value="P:chloroplast rRNA processing"/>
    <property type="evidence" value="ECO:0007669"/>
    <property type="project" value="TreeGrafter"/>
</dbReference>
<dbReference type="PANTHER" id="PTHR21228:SF40">
    <property type="entry name" value="LD45607P"/>
    <property type="match status" value="1"/>
</dbReference>
<feature type="compositionally biased region" description="Low complexity" evidence="1">
    <location>
        <begin position="750"/>
        <end position="775"/>
    </location>
</feature>
<feature type="compositionally biased region" description="Low complexity" evidence="1">
    <location>
        <begin position="322"/>
        <end position="339"/>
    </location>
</feature>
<accession>A0A835WEF3</accession>
<name>A0A835WEF3_CHLIN</name>
<feature type="compositionally biased region" description="Low complexity" evidence="1">
    <location>
        <begin position="239"/>
        <end position="250"/>
    </location>
</feature>
<organism evidence="2 3">
    <name type="scientific">Chlamydomonas incerta</name>
    <dbReference type="NCBI Taxonomy" id="51695"/>
    <lineage>
        <taxon>Eukaryota</taxon>
        <taxon>Viridiplantae</taxon>
        <taxon>Chlorophyta</taxon>
        <taxon>core chlorophytes</taxon>
        <taxon>Chlorophyceae</taxon>
        <taxon>CS clade</taxon>
        <taxon>Chlamydomonadales</taxon>
        <taxon>Chlamydomonadaceae</taxon>
        <taxon>Chlamydomonas</taxon>
    </lineage>
</organism>